<dbReference type="InterPro" id="IPR036052">
    <property type="entry name" value="TrpB-like_PALP_sf"/>
</dbReference>
<evidence type="ECO:0000256" key="2">
    <source>
        <dbReference type="ARBA" id="ARBA00008639"/>
    </source>
</evidence>
<comment type="similarity">
    <text evidence="2">Belongs to the ACC deaminase/D-cysteine desulfhydrase family.</text>
</comment>
<dbReference type="Pfam" id="PF00291">
    <property type="entry name" value="PALP"/>
    <property type="match status" value="1"/>
</dbReference>
<accession>A0A381Y051</accession>
<proteinExistence type="inferred from homology"/>
<keyword evidence="3" id="KW-0663">Pyridoxal phosphate</keyword>
<reference evidence="5" key="1">
    <citation type="submission" date="2018-05" db="EMBL/GenBank/DDBJ databases">
        <authorList>
            <person name="Lanie J.A."/>
            <person name="Ng W.-L."/>
            <person name="Kazmierczak K.M."/>
            <person name="Andrzejewski T.M."/>
            <person name="Davidsen T.M."/>
            <person name="Wayne K.J."/>
            <person name="Tettelin H."/>
            <person name="Glass J.I."/>
            <person name="Rusch D."/>
            <person name="Podicherti R."/>
            <person name="Tsui H.-C.T."/>
            <person name="Winkler M.E."/>
        </authorList>
    </citation>
    <scope>NUCLEOTIDE SEQUENCE</scope>
</reference>
<dbReference type="PANTHER" id="PTHR43780:SF2">
    <property type="entry name" value="1-AMINOCYCLOPROPANE-1-CARBOXYLATE DEAMINASE-RELATED"/>
    <property type="match status" value="1"/>
</dbReference>
<comment type="cofactor">
    <cofactor evidence="1">
        <name>pyridoxal 5'-phosphate</name>
        <dbReference type="ChEBI" id="CHEBI:597326"/>
    </cofactor>
</comment>
<gene>
    <name evidence="5" type="ORF">METZ01_LOCUS122926</name>
</gene>
<dbReference type="AlphaFoldDB" id="A0A381Y051"/>
<dbReference type="InterPro" id="IPR001926">
    <property type="entry name" value="TrpB-like_PALP"/>
</dbReference>
<evidence type="ECO:0000256" key="1">
    <source>
        <dbReference type="ARBA" id="ARBA00001933"/>
    </source>
</evidence>
<organism evidence="5">
    <name type="scientific">marine metagenome</name>
    <dbReference type="NCBI Taxonomy" id="408172"/>
    <lineage>
        <taxon>unclassified sequences</taxon>
        <taxon>metagenomes</taxon>
        <taxon>ecological metagenomes</taxon>
    </lineage>
</organism>
<dbReference type="InterPro" id="IPR005966">
    <property type="entry name" value="D-Cys_desShydrase"/>
</dbReference>
<dbReference type="Gene3D" id="3.40.50.1100">
    <property type="match status" value="2"/>
</dbReference>
<protein>
    <recommendedName>
        <fullName evidence="4">Tryptophan synthase beta chain-like PALP domain-containing protein</fullName>
    </recommendedName>
</protein>
<name>A0A381Y051_9ZZZZ</name>
<dbReference type="NCBIfam" id="TIGR01275">
    <property type="entry name" value="ACC_deam_rel"/>
    <property type="match status" value="1"/>
</dbReference>
<dbReference type="EMBL" id="UINC01016920">
    <property type="protein sequence ID" value="SVA70072.1"/>
    <property type="molecule type" value="Genomic_DNA"/>
</dbReference>
<dbReference type="PANTHER" id="PTHR43780">
    <property type="entry name" value="1-AMINOCYCLOPROPANE-1-CARBOXYLATE DEAMINASE-RELATED"/>
    <property type="match status" value="1"/>
</dbReference>
<evidence type="ECO:0000259" key="4">
    <source>
        <dbReference type="Pfam" id="PF00291"/>
    </source>
</evidence>
<sequence length="328" mass="35777">MITPPRESLARLPTPLQRLDRLSEEIGTNIWLKRDDLTDMVASGNKIRKLEYSIGQALAEQADVLVTWGGLQSNHCRATAALAARLGLKSHLLLRGKEPSLADGNLMLDQLLGADVSFLSLEDYRDMQNIYAELQNRYSAEGLKTYAIPVGASDEVGLWGYINCAAELKEDFRSAGIEPGAVVTTVGSGGTLGGLILGRALHDLDTEILGFNICDDEAYFVGKITTDLALWQKRYQSGLEVKDLAITVVDGYVGPGYAKATPEVFRTISKIAKQEGIVLDPVYTGKAFDAMLQEIRSGRLSGQDEVVFIHTGGIYGLFPQKEELLRAI</sequence>
<dbReference type="InterPro" id="IPR027278">
    <property type="entry name" value="ACCD_DCysDesulf"/>
</dbReference>
<evidence type="ECO:0000313" key="5">
    <source>
        <dbReference type="EMBL" id="SVA70072.1"/>
    </source>
</evidence>
<dbReference type="SUPFAM" id="SSF53686">
    <property type="entry name" value="Tryptophan synthase beta subunit-like PLP-dependent enzymes"/>
    <property type="match status" value="1"/>
</dbReference>
<dbReference type="PIRSF" id="PIRSF006278">
    <property type="entry name" value="ACCD_DCysDesulf"/>
    <property type="match status" value="1"/>
</dbReference>
<feature type="domain" description="Tryptophan synthase beta chain-like PALP" evidence="4">
    <location>
        <begin position="9"/>
        <end position="312"/>
    </location>
</feature>
<evidence type="ECO:0000256" key="3">
    <source>
        <dbReference type="ARBA" id="ARBA00022898"/>
    </source>
</evidence>
<dbReference type="GO" id="GO:0019148">
    <property type="term" value="F:D-cysteine desulfhydrase activity"/>
    <property type="evidence" value="ECO:0007669"/>
    <property type="project" value="TreeGrafter"/>
</dbReference>